<proteinExistence type="predicted"/>
<dbReference type="KEGG" id="pay:PAU_00356"/>
<protein>
    <submittedName>
        <fullName evidence="1">Uncharacterized protein</fullName>
    </submittedName>
</protein>
<evidence type="ECO:0000313" key="2">
    <source>
        <dbReference type="Proteomes" id="UP000002747"/>
    </source>
</evidence>
<dbReference type="EMBL" id="FM162591">
    <property type="protein sequence ID" value="CAQ82449.1"/>
    <property type="molecule type" value="Genomic_DNA"/>
</dbReference>
<accession>C7BI91</accession>
<evidence type="ECO:0000313" key="1">
    <source>
        <dbReference type="EMBL" id="CAQ82449.1"/>
    </source>
</evidence>
<dbReference type="STRING" id="291112.PAU_00356"/>
<sequence>MNVFLFNIQFPPQGIDELKVAKIVVSACGGSCQTYQASLMLIGIYTRYLSSCLFVGCTRSPRSHSLLCSRGFTPLPSRCILKSIGYTLMIKYSIPFILQVAALLAAFTHPSHIVIYAPGDSFTCRCAATRNLLGI</sequence>
<dbReference type="Proteomes" id="UP000002747">
    <property type="component" value="Chromosome"/>
</dbReference>
<name>C7BI91_PHOAA</name>
<dbReference type="AlphaFoldDB" id="C7BI91"/>
<reference evidence="1 2" key="1">
    <citation type="journal article" date="2009" name="BMC Genomics">
        <title>Comparative genomics of the emerging human pathogen Photorhabdus asymbiotica with the insect pathogen Photorhabdus luminescens.</title>
        <authorList>
            <person name="Wilkinson P."/>
            <person name="Waterfield N.R."/>
            <person name="Crossman L."/>
            <person name="Corton C."/>
            <person name="Sanchez-Contreras M."/>
            <person name="Vlisidou I."/>
            <person name="Barron A."/>
            <person name="Bignell A."/>
            <person name="Clark L."/>
            <person name="Ormond D."/>
            <person name="Mayho M."/>
            <person name="Bason N."/>
            <person name="Smith F."/>
            <person name="Simmonds M."/>
            <person name="Churcher C."/>
            <person name="Harris D."/>
            <person name="Thompson N.R."/>
            <person name="Quail M."/>
            <person name="Parkhill J."/>
            <person name="ffrench-Constant R.H."/>
        </authorList>
    </citation>
    <scope>NUCLEOTIDE SEQUENCE [LARGE SCALE GENOMIC DNA]</scope>
    <source>
        <strain evidence="2">ATCC 43949 / 3105-77</strain>
    </source>
</reference>
<organism evidence="1 2">
    <name type="scientific">Photorhabdus asymbiotica subsp. asymbiotica (strain ATCC 43949 / 3105-77)</name>
    <name type="common">Xenorhabdus luminescens (strain 2)</name>
    <dbReference type="NCBI Taxonomy" id="553480"/>
    <lineage>
        <taxon>Bacteria</taxon>
        <taxon>Pseudomonadati</taxon>
        <taxon>Pseudomonadota</taxon>
        <taxon>Gammaproteobacteria</taxon>
        <taxon>Enterobacterales</taxon>
        <taxon>Morganellaceae</taxon>
        <taxon>Photorhabdus</taxon>
    </lineage>
</organism>
<gene>
    <name evidence="1" type="ordered locus">PAU_00356</name>
</gene>